<feature type="domain" description="Cytidyltransferase-like" evidence="3">
    <location>
        <begin position="10"/>
        <end position="110"/>
    </location>
</feature>
<dbReference type="PANTHER" id="PTHR43793">
    <property type="entry name" value="FAD SYNTHASE"/>
    <property type="match status" value="1"/>
</dbReference>
<dbReference type="AlphaFoldDB" id="A0A0G1U9Q8"/>
<dbReference type="PANTHER" id="PTHR43793:SF1">
    <property type="entry name" value="FAD SYNTHASE"/>
    <property type="match status" value="1"/>
</dbReference>
<evidence type="ECO:0000256" key="1">
    <source>
        <dbReference type="ARBA" id="ARBA00022679"/>
    </source>
</evidence>
<dbReference type="Pfam" id="PF01467">
    <property type="entry name" value="CTP_transf_like"/>
    <property type="match status" value="1"/>
</dbReference>
<keyword evidence="1" id="KW-0808">Transferase</keyword>
<keyword evidence="2" id="KW-0548">Nucleotidyltransferase</keyword>
<evidence type="ECO:0000259" key="3">
    <source>
        <dbReference type="Pfam" id="PF01467"/>
    </source>
</evidence>
<dbReference type="NCBIfam" id="TIGR00125">
    <property type="entry name" value="cyt_tran_rel"/>
    <property type="match status" value="1"/>
</dbReference>
<reference evidence="4 5" key="1">
    <citation type="journal article" date="2015" name="Nature">
        <title>rRNA introns, odd ribosomes, and small enigmatic genomes across a large radiation of phyla.</title>
        <authorList>
            <person name="Brown C.T."/>
            <person name="Hug L.A."/>
            <person name="Thomas B.C."/>
            <person name="Sharon I."/>
            <person name="Castelle C.J."/>
            <person name="Singh A."/>
            <person name="Wilkins M.J."/>
            <person name="Williams K.H."/>
            <person name="Banfield J.F."/>
        </authorList>
    </citation>
    <scope>NUCLEOTIDE SEQUENCE [LARGE SCALE GENOMIC DNA]</scope>
</reference>
<organism evidence="4 5">
    <name type="scientific">Candidatus Jorgensenbacteria bacterium GW2011_GWA1_48_11</name>
    <dbReference type="NCBI Taxonomy" id="1618660"/>
    <lineage>
        <taxon>Bacteria</taxon>
        <taxon>Candidatus Joergenseniibacteriota</taxon>
    </lineage>
</organism>
<dbReference type="InterPro" id="IPR014729">
    <property type="entry name" value="Rossmann-like_a/b/a_fold"/>
</dbReference>
<evidence type="ECO:0000256" key="2">
    <source>
        <dbReference type="ARBA" id="ARBA00022695"/>
    </source>
</evidence>
<dbReference type="EMBL" id="LCPF01000006">
    <property type="protein sequence ID" value="KKU90842.1"/>
    <property type="molecule type" value="Genomic_DNA"/>
</dbReference>
<accession>A0A0G1U9Q8</accession>
<name>A0A0G1U9Q8_9BACT</name>
<dbReference type="Proteomes" id="UP000034956">
    <property type="component" value="Unassembled WGS sequence"/>
</dbReference>
<evidence type="ECO:0000313" key="5">
    <source>
        <dbReference type="Proteomes" id="UP000034956"/>
    </source>
</evidence>
<sequence length="135" mass="15672">MEKIGGNVFVWGTFDIIHDGHLSFFKAAKALGDRLYVIVLPDKYLADHKRGIAKKENIRRENLLNNPIIDGVFIDSLHDGFSCFEKVKLDIFCFGYDQNNEWQNKLREYLVKNFPKCRIIQLPEFAGGIHSSHFR</sequence>
<dbReference type="SUPFAM" id="SSF52374">
    <property type="entry name" value="Nucleotidylyl transferase"/>
    <property type="match status" value="1"/>
</dbReference>
<dbReference type="InterPro" id="IPR004821">
    <property type="entry name" value="Cyt_trans-like"/>
</dbReference>
<dbReference type="Gene3D" id="3.40.50.620">
    <property type="entry name" value="HUPs"/>
    <property type="match status" value="1"/>
</dbReference>
<gene>
    <name evidence="4" type="ORF">UY23_C0006G0051</name>
</gene>
<protein>
    <submittedName>
        <fullName evidence="4">FAD synthase</fullName>
    </submittedName>
</protein>
<dbReference type="InterPro" id="IPR050385">
    <property type="entry name" value="Archaeal_FAD_synthase"/>
</dbReference>
<comment type="caution">
    <text evidence="4">The sequence shown here is derived from an EMBL/GenBank/DDBJ whole genome shotgun (WGS) entry which is preliminary data.</text>
</comment>
<evidence type="ECO:0000313" key="4">
    <source>
        <dbReference type="EMBL" id="KKU90842.1"/>
    </source>
</evidence>
<proteinExistence type="predicted"/>
<dbReference type="GO" id="GO:0016779">
    <property type="term" value="F:nucleotidyltransferase activity"/>
    <property type="evidence" value="ECO:0007669"/>
    <property type="project" value="UniProtKB-KW"/>
</dbReference>